<gene>
    <name evidence="2" type="ORF">LtaPh_2415500</name>
</gene>
<dbReference type="OrthoDB" id="267980at2759"/>
<proteinExistence type="predicted"/>
<evidence type="ECO:0000313" key="3">
    <source>
        <dbReference type="Proteomes" id="UP000419144"/>
    </source>
</evidence>
<dbReference type="Proteomes" id="UP000419144">
    <property type="component" value="Unassembled WGS sequence"/>
</dbReference>
<dbReference type="AlphaFoldDB" id="A0A640KI56"/>
<feature type="compositionally biased region" description="Polar residues" evidence="1">
    <location>
        <begin position="588"/>
        <end position="601"/>
    </location>
</feature>
<feature type="compositionally biased region" description="Low complexity" evidence="1">
    <location>
        <begin position="47"/>
        <end position="100"/>
    </location>
</feature>
<accession>A0A640KI56</accession>
<evidence type="ECO:0000256" key="1">
    <source>
        <dbReference type="SAM" id="MobiDB-lite"/>
    </source>
</evidence>
<keyword evidence="3" id="KW-1185">Reference proteome</keyword>
<name>A0A640KI56_LEITA</name>
<feature type="region of interest" description="Disordered" evidence="1">
    <location>
        <begin position="783"/>
        <end position="805"/>
    </location>
</feature>
<reference evidence="2" key="1">
    <citation type="submission" date="2019-11" db="EMBL/GenBank/DDBJ databases">
        <title>Leishmania tarentolae CDS.</title>
        <authorList>
            <person name="Goto Y."/>
            <person name="Yamagishi J."/>
        </authorList>
    </citation>
    <scope>NUCLEOTIDE SEQUENCE [LARGE SCALE GENOMIC DNA]</scope>
    <source>
        <strain evidence="2">Parrot Tar II</strain>
    </source>
</reference>
<feature type="region of interest" description="Disordered" evidence="1">
    <location>
        <begin position="535"/>
        <end position="654"/>
    </location>
</feature>
<feature type="region of interest" description="Disordered" evidence="1">
    <location>
        <begin position="476"/>
        <end position="500"/>
    </location>
</feature>
<feature type="region of interest" description="Disordered" evidence="1">
    <location>
        <begin position="307"/>
        <end position="327"/>
    </location>
</feature>
<sequence>MPTSNDGGRSVVAVRQLRFRGTRDTDNSDSEDEEDEMASRWRGGVSAAATAGTRPTGTPQPMSLPTAAATTPASLPSRAGSSSSLELFTSSSSRSSSPDLPELPPDIRKSMTATATALKDRRGERWSGSSGNHGRVSGAHQLSPSIENRGGGDGNTAQTRQQLWGAGSTVRALVTSSTTHSAMEEEQQTVPGNTIAGDFSVVVEGTPTPSPTASGSLALRTGTVQPRSAATDDFKGKEASPPPAIECAAFPTSPASLSAGSAAGMPRPAALVTTTALRSCPASSSAPAPAPPITVRTRPTPTEFTSTVGAAASPDYRGDPSAAVESSRTGAGSVASLAGAPKAPLAALRSSSFLDDHPAVLAPMQIAGPTITGDSSGVAATATLGRSIGALTVPLTTVAGVDTPPPSSSPLQPIPSTTRPLSTAAARAATPAAISHALPCVLAAMPDSGRSGLADDSPVLSGPGSIVYNRVNAQGRGSVPSSVLEASSRPKRRALPGEHKTFSSCPAAVAQSAAVSAASPPLPGSTVSTQAVRATESGSAATRARPLATSQPFVNLLSRPHRQAPRLPGATHTRGGLSLIEDNDERQQCNSSLASASSMEQTRAETGRPDPVSVRGCGSSSSRTASPPSPPTQRAASSASDAPSSPLWRSAAATAAQRKREAALVIYDDRVPPAQRRAKRQAWPATSQTSATALTTPMLACVLRGLRFASSQDGKREDVLTCRPILRIGGGRGAAVRKNPVGGLCDRLPLDGRAADDEDSEGVDGSGNVTRGSLDNAAALHSFSGTPTEQHKYRGGNSGEDRSAKSAFHSASNYTVQRLLTDAQPQQKAGADSYIFGKDNGAPVPCVVGCLGRQGAATASSVKAVHWDISSGGPSSAALLPPEASRKAALSLLAQESAHVDLLNYRRPRRKQ</sequence>
<evidence type="ECO:0000313" key="2">
    <source>
        <dbReference type="EMBL" id="GET88988.1"/>
    </source>
</evidence>
<feature type="region of interest" description="Disordered" evidence="1">
    <location>
        <begin position="1"/>
        <end position="246"/>
    </location>
</feature>
<comment type="caution">
    <text evidence="2">The sequence shown here is derived from an EMBL/GenBank/DDBJ whole genome shotgun (WGS) entry which is preliminary data.</text>
</comment>
<protein>
    <submittedName>
        <fullName evidence="2">Uncharacterized protein</fullName>
    </submittedName>
</protein>
<feature type="compositionally biased region" description="Low complexity" evidence="1">
    <location>
        <begin position="612"/>
        <end position="654"/>
    </location>
</feature>
<organism evidence="2 3">
    <name type="scientific">Leishmania tarentolae</name>
    <name type="common">Sauroleishmania tarentolae</name>
    <dbReference type="NCBI Taxonomy" id="5689"/>
    <lineage>
        <taxon>Eukaryota</taxon>
        <taxon>Discoba</taxon>
        <taxon>Euglenozoa</taxon>
        <taxon>Kinetoplastea</taxon>
        <taxon>Metakinetoplastina</taxon>
        <taxon>Trypanosomatida</taxon>
        <taxon>Trypanosomatidae</taxon>
        <taxon>Leishmaniinae</taxon>
        <taxon>Leishmania</taxon>
        <taxon>lizard Leishmania</taxon>
    </lineage>
</organism>
<feature type="compositionally biased region" description="Acidic residues" evidence="1">
    <location>
        <begin position="27"/>
        <end position="36"/>
    </location>
</feature>
<dbReference type="EMBL" id="BLBS01000031">
    <property type="protein sequence ID" value="GET88988.1"/>
    <property type="molecule type" value="Genomic_DNA"/>
</dbReference>
<feature type="region of interest" description="Disordered" evidence="1">
    <location>
        <begin position="282"/>
        <end position="301"/>
    </location>
</feature>
<dbReference type="VEuPathDB" id="TriTrypDB:LtaPh_2415500"/>